<keyword evidence="2" id="KW-1185">Reference proteome</keyword>
<evidence type="ECO:0000313" key="1">
    <source>
        <dbReference type="EMBL" id="ENO17551.1"/>
    </source>
</evidence>
<dbReference type="Proteomes" id="UP000013015">
    <property type="component" value="Unassembled WGS sequence"/>
</dbReference>
<comment type="caution">
    <text evidence="1">The sequence shown here is derived from an EMBL/GenBank/DDBJ whole genome shotgun (WGS) entry which is preliminary data.</text>
</comment>
<dbReference type="AlphaFoldDB" id="N6X178"/>
<organism evidence="1 2">
    <name type="scientific">Schaalia cardiffensis F0333</name>
    <dbReference type="NCBI Taxonomy" id="888050"/>
    <lineage>
        <taxon>Bacteria</taxon>
        <taxon>Bacillati</taxon>
        <taxon>Actinomycetota</taxon>
        <taxon>Actinomycetes</taxon>
        <taxon>Actinomycetales</taxon>
        <taxon>Actinomycetaceae</taxon>
        <taxon>Schaalia</taxon>
    </lineage>
</organism>
<dbReference type="HOGENOM" id="CLU_3283421_0_0_11"/>
<accession>N6X178</accession>
<proteinExistence type="predicted"/>
<dbReference type="EMBL" id="AQHZ01000024">
    <property type="protein sequence ID" value="ENO17551.1"/>
    <property type="molecule type" value="Genomic_DNA"/>
</dbReference>
<protein>
    <submittedName>
        <fullName evidence="1">Uncharacterized protein</fullName>
    </submittedName>
</protein>
<sequence>MKNSSRVSRIAIVRDLLSHVDYPRRIKLQVLGVVHSELPG</sequence>
<reference evidence="1 2" key="1">
    <citation type="submission" date="2013-03" db="EMBL/GenBank/DDBJ databases">
        <title>Reference genome for the Human Microbiome Project.</title>
        <authorList>
            <person name="Aqrawi P."/>
            <person name="Ayvaz T."/>
            <person name="Bess C."/>
            <person name="Blankenburg K."/>
            <person name="Coyle M."/>
            <person name="Deng J."/>
            <person name="Forbes L."/>
            <person name="Fowler G."/>
            <person name="Francisco L."/>
            <person name="Fu Q."/>
            <person name="Gibbs R."/>
            <person name="Gross S."/>
            <person name="Gubbala S."/>
            <person name="Hale W."/>
            <person name="Hemphill L."/>
            <person name="Highlander S."/>
            <person name="Hirani K."/>
            <person name="Jackson L."/>
            <person name="Jakkamsetti A."/>
            <person name="Javaid M."/>
            <person name="Jayaseelan J.C."/>
            <person name="Jiang H."/>
            <person name="Joshi V."/>
            <person name="Korchina V."/>
            <person name="Kovar C."/>
            <person name="Lara F."/>
            <person name="Lee S."/>
            <person name="Liu Y."/>
            <person name="Mata R."/>
            <person name="Mathew T."/>
            <person name="Munidasa M."/>
            <person name="Muzny D."/>
            <person name="Nazareth L."/>
            <person name="Ngo R."/>
            <person name="Nguyen L."/>
            <person name="Nguyen N."/>
            <person name="Okwuonu G."/>
            <person name="Ongeri F."/>
            <person name="Palculict T."/>
            <person name="Patil S."/>
            <person name="Petrosino J."/>
            <person name="Pham C."/>
            <person name="Pham P."/>
            <person name="Pu L.-L."/>
            <person name="Qin X."/>
            <person name="Qu J."/>
            <person name="Reid J."/>
            <person name="Ross M."/>
            <person name="Ruth R."/>
            <person name="Saada N."/>
            <person name="San Lucas F."/>
            <person name="Santibanez J."/>
            <person name="Shang Y."/>
            <person name="Simmons D."/>
            <person name="Song X.-Z."/>
            <person name="Tang L.-Y."/>
            <person name="Thornton R."/>
            <person name="Warren J."/>
            <person name="Weissenberger G."/>
            <person name="Wilczek-Boney K."/>
            <person name="Worley K."/>
            <person name="Youmans B."/>
            <person name="Zhang J."/>
            <person name="Zhang L."/>
            <person name="Zhao Z."/>
            <person name="Zhou C."/>
            <person name="Zhu D."/>
            <person name="Zhu Y."/>
        </authorList>
    </citation>
    <scope>NUCLEOTIDE SEQUENCE [LARGE SCALE GENOMIC DNA]</scope>
    <source>
        <strain evidence="1 2">F0333</strain>
    </source>
</reference>
<gene>
    <name evidence="1" type="ORF">HMPREF9004_1461</name>
</gene>
<evidence type="ECO:0000313" key="2">
    <source>
        <dbReference type="Proteomes" id="UP000013015"/>
    </source>
</evidence>
<name>N6X178_9ACTO</name>